<dbReference type="GO" id="GO:0016301">
    <property type="term" value="F:kinase activity"/>
    <property type="evidence" value="ECO:0007669"/>
    <property type="project" value="UniProtKB-UniRule"/>
</dbReference>
<dbReference type="AlphaFoldDB" id="A0A3G6J461"/>
<dbReference type="Proteomes" id="UP000269019">
    <property type="component" value="Chromosome"/>
</dbReference>
<dbReference type="PANTHER" id="PTHR12149:SF8">
    <property type="entry name" value="PROTEIN-RIBULOSAMINE 3-KINASE"/>
    <property type="match status" value="1"/>
</dbReference>
<sequence length="269" mass="28607">MNTPVFSKRTATLDMARYEVASLLWLGEHAPGFVAVPCDPHTGEAVTVLPTAPTVATVQATPVRPTPAAAFAAGEALAALHQNPAPAFGAPPSYGGKPYAGETYIGRLAQPCEPTDHWAEFYTAQRVLHPARLARDAGTLLPEEFALLEEACAALLDCAEPWAHRDPVLVHGDLWTGNLLFTTTGPLLIDPAAHGGHPEVDIAMLALFGVPYWEEIVAGYSRVAGDCSAALERLCIHQLHPLAVHTLTHGRSYASSLVQAARATLAYVQ</sequence>
<dbReference type="PIRSF" id="PIRSF006221">
    <property type="entry name" value="Ketosamine-3-kinase"/>
    <property type="match status" value="1"/>
</dbReference>
<reference evidence="2 3" key="1">
    <citation type="submission" date="2018-11" db="EMBL/GenBank/DDBJ databases">
        <authorList>
            <person name="Kleinhagauer T."/>
            <person name="Glaeser S.P."/>
            <person name="Spergser J."/>
            <person name="Ruckert C."/>
            <person name="Kaempfer P."/>
            <person name="Busse H.-J."/>
        </authorList>
    </citation>
    <scope>NUCLEOTIDE SEQUENCE [LARGE SCALE GENOMIC DNA]</scope>
    <source>
        <strain evidence="2 3">200CH</strain>
    </source>
</reference>
<proteinExistence type="inferred from homology"/>
<keyword evidence="1" id="KW-0808">Transferase</keyword>
<dbReference type="Gene3D" id="1.10.510.10">
    <property type="entry name" value="Transferase(Phosphotransferase) domain 1"/>
    <property type="match status" value="1"/>
</dbReference>
<comment type="similarity">
    <text evidence="1">Belongs to the fructosamine kinase family.</text>
</comment>
<dbReference type="Gene3D" id="1.20.1270.240">
    <property type="match status" value="1"/>
</dbReference>
<dbReference type="SUPFAM" id="SSF56112">
    <property type="entry name" value="Protein kinase-like (PK-like)"/>
    <property type="match status" value="1"/>
</dbReference>
<dbReference type="KEGG" id="ccho:CCHOA_02240"/>
<gene>
    <name evidence="2" type="ORF">CCHOA_02240</name>
</gene>
<evidence type="ECO:0000313" key="3">
    <source>
        <dbReference type="Proteomes" id="UP000269019"/>
    </source>
</evidence>
<evidence type="ECO:0000256" key="1">
    <source>
        <dbReference type="PIRNR" id="PIRNR006221"/>
    </source>
</evidence>
<keyword evidence="3" id="KW-1185">Reference proteome</keyword>
<keyword evidence="1 2" id="KW-0418">Kinase</keyword>
<accession>A0A3G6J461</accession>
<dbReference type="EMBL" id="CP033896">
    <property type="protein sequence ID" value="AZA12865.1"/>
    <property type="molecule type" value="Genomic_DNA"/>
</dbReference>
<dbReference type="InterPro" id="IPR016477">
    <property type="entry name" value="Fructo-/Ketosamine-3-kinase"/>
</dbReference>
<evidence type="ECO:0000313" key="2">
    <source>
        <dbReference type="EMBL" id="AZA12865.1"/>
    </source>
</evidence>
<dbReference type="PANTHER" id="PTHR12149">
    <property type="entry name" value="FRUCTOSAMINE 3 KINASE-RELATED PROTEIN"/>
    <property type="match status" value="1"/>
</dbReference>
<dbReference type="Pfam" id="PF03881">
    <property type="entry name" value="Fructosamin_kin"/>
    <property type="match status" value="1"/>
</dbReference>
<dbReference type="InterPro" id="IPR011009">
    <property type="entry name" value="Kinase-like_dom_sf"/>
</dbReference>
<protein>
    <submittedName>
        <fullName evidence="2">Fructosamine kinase</fullName>
    </submittedName>
</protein>
<organism evidence="2 3">
    <name type="scientific">Corynebacterium choanae</name>
    <dbReference type="NCBI Taxonomy" id="1862358"/>
    <lineage>
        <taxon>Bacteria</taxon>
        <taxon>Bacillati</taxon>
        <taxon>Actinomycetota</taxon>
        <taxon>Actinomycetes</taxon>
        <taxon>Mycobacteriales</taxon>
        <taxon>Corynebacteriaceae</taxon>
        <taxon>Corynebacterium</taxon>
    </lineage>
</organism>
<name>A0A3G6J461_9CORY</name>
<dbReference type="RefSeq" id="WP_245992170.1">
    <property type="nucleotide sequence ID" value="NZ_CP033896.1"/>
</dbReference>